<accession>C5BU08</accession>
<dbReference type="PANTHER" id="PTHR37625:SF4">
    <property type="entry name" value="OUTER MEMBRANE LIPOPROTEIN"/>
    <property type="match status" value="1"/>
</dbReference>
<dbReference type="Proteomes" id="UP000009080">
    <property type="component" value="Chromosome"/>
</dbReference>
<dbReference type="InterPro" id="IPR038706">
    <property type="entry name" value="Type_VI_SciN-like_sf"/>
</dbReference>
<protein>
    <submittedName>
        <fullName evidence="2">Type VI secretion lipoprotein, VC_A0113 family</fullName>
    </submittedName>
</protein>
<dbReference type="Pfam" id="PF12790">
    <property type="entry name" value="T6SS-SciN"/>
    <property type="match status" value="1"/>
</dbReference>
<dbReference type="InterPro" id="IPR017734">
    <property type="entry name" value="T6SS_SciN"/>
</dbReference>
<keyword evidence="3" id="KW-1185">Reference proteome</keyword>
<evidence type="ECO:0000313" key="3">
    <source>
        <dbReference type="Proteomes" id="UP000009080"/>
    </source>
</evidence>
<dbReference type="AlphaFoldDB" id="C5BU08"/>
<dbReference type="eggNOG" id="COG3521">
    <property type="taxonomic scope" value="Bacteria"/>
</dbReference>
<gene>
    <name evidence="2" type="ordered locus">TERTU_1661</name>
</gene>
<dbReference type="EMBL" id="CP001614">
    <property type="protein sequence ID" value="ACR10843.1"/>
    <property type="molecule type" value="Genomic_DNA"/>
</dbReference>
<feature type="chain" id="PRO_5002949121" evidence="1">
    <location>
        <begin position="20"/>
        <end position="162"/>
    </location>
</feature>
<reference evidence="2 3" key="1">
    <citation type="journal article" date="2009" name="PLoS ONE">
        <title>The complete genome of Teredinibacter turnerae T7901: an intracellular endosymbiont of marine wood-boring bivalves (shipworms).</title>
        <authorList>
            <person name="Yang J.C."/>
            <person name="Madupu R."/>
            <person name="Durkin A.S."/>
            <person name="Ekborg N.A."/>
            <person name="Pedamallu C.S."/>
            <person name="Hostetler J.B."/>
            <person name="Radune D."/>
            <person name="Toms B.S."/>
            <person name="Henrissat B."/>
            <person name="Coutinho P.M."/>
            <person name="Schwarz S."/>
            <person name="Field L."/>
            <person name="Trindade-Silva A.E."/>
            <person name="Soares C.A.G."/>
            <person name="Elshahawi S."/>
            <person name="Hanora A."/>
            <person name="Schmidt E.W."/>
            <person name="Haygood M.G."/>
            <person name="Posfai J."/>
            <person name="Benner J."/>
            <person name="Madinger C."/>
            <person name="Nove J."/>
            <person name="Anton B."/>
            <person name="Chaudhary K."/>
            <person name="Foster J."/>
            <person name="Holman A."/>
            <person name="Kumar S."/>
            <person name="Lessard P.A."/>
            <person name="Luyten Y.A."/>
            <person name="Slatko B."/>
            <person name="Wood N."/>
            <person name="Wu B."/>
            <person name="Teplitski M."/>
            <person name="Mougous J.D."/>
            <person name="Ward N."/>
            <person name="Eisen J.A."/>
            <person name="Badger J.H."/>
            <person name="Distel D.L."/>
        </authorList>
    </citation>
    <scope>NUCLEOTIDE SEQUENCE [LARGE SCALE GENOMIC DNA]</scope>
    <source>
        <strain evidence="3">ATCC 39867 / T7901</strain>
    </source>
</reference>
<keyword evidence="1" id="KW-0732">Signal</keyword>
<dbReference type="RefSeq" id="WP_015816955.1">
    <property type="nucleotide sequence ID" value="NC_012997.1"/>
</dbReference>
<dbReference type="PANTHER" id="PTHR37625">
    <property type="entry name" value="OUTER MEMBRANE LIPOPROTEIN-RELATED"/>
    <property type="match status" value="1"/>
</dbReference>
<organism evidence="2 3">
    <name type="scientific">Teredinibacter turnerae (strain ATCC 39867 / T7901)</name>
    <dbReference type="NCBI Taxonomy" id="377629"/>
    <lineage>
        <taxon>Bacteria</taxon>
        <taxon>Pseudomonadati</taxon>
        <taxon>Pseudomonadota</taxon>
        <taxon>Gammaproteobacteria</taxon>
        <taxon>Cellvibrionales</taxon>
        <taxon>Cellvibrionaceae</taxon>
        <taxon>Teredinibacter</taxon>
    </lineage>
</organism>
<dbReference type="STRING" id="377629.TERTU_1661"/>
<dbReference type="OrthoDB" id="5471061at2"/>
<evidence type="ECO:0000313" key="2">
    <source>
        <dbReference type="EMBL" id="ACR10843.1"/>
    </source>
</evidence>
<proteinExistence type="predicted"/>
<sequence>MKYCLKVCLLVAGLVLLSACDSMNNKVGGVLNLDTDLKLVVIAAEDVNPDEGGHPSPVFVRLYELKDTATFMKSDFLSIYERDTEVLGNELVARQELKRLAPGDSREERFVLNPETQYVALFAEFFDYKDARYKVMFAVTTNNIVRNRMEVRLTKNNIYLEK</sequence>
<evidence type="ECO:0000256" key="1">
    <source>
        <dbReference type="SAM" id="SignalP"/>
    </source>
</evidence>
<dbReference type="HOGENOM" id="CLU_092347_1_0_6"/>
<feature type="signal peptide" evidence="1">
    <location>
        <begin position="1"/>
        <end position="19"/>
    </location>
</feature>
<dbReference type="KEGG" id="ttu:TERTU_1661"/>
<dbReference type="PROSITE" id="PS51257">
    <property type="entry name" value="PROKAR_LIPOPROTEIN"/>
    <property type="match status" value="1"/>
</dbReference>
<name>C5BU08_TERTT</name>
<dbReference type="NCBIfam" id="TIGR03352">
    <property type="entry name" value="VI_chp_3"/>
    <property type="match status" value="1"/>
</dbReference>
<keyword evidence="2" id="KW-0449">Lipoprotein</keyword>
<dbReference type="Gene3D" id="2.60.40.4150">
    <property type="entry name" value="Type VI secretion system, lipoprotein SciN"/>
    <property type="match status" value="1"/>
</dbReference>